<reference evidence="1 2" key="1">
    <citation type="submission" date="2018-06" db="EMBL/GenBank/DDBJ databases">
        <title>Genomic Encyclopedia of Archaeal and Bacterial Type Strains, Phase II (KMG-II): from individual species to whole genera.</title>
        <authorList>
            <person name="Goeker M."/>
        </authorList>
    </citation>
    <scope>NUCLEOTIDE SEQUENCE [LARGE SCALE GENOMIC DNA]</scope>
    <source>
        <strain evidence="1 2">DSM 15361</strain>
    </source>
</reference>
<dbReference type="InterPro" id="IPR052927">
    <property type="entry name" value="DCC_oxidoreductase"/>
</dbReference>
<dbReference type="Pfam" id="PF04134">
    <property type="entry name" value="DCC1-like"/>
    <property type="match status" value="1"/>
</dbReference>
<dbReference type="PANTHER" id="PTHR33639:SF2">
    <property type="entry name" value="DUF393 DOMAIN-CONTAINING PROTEIN"/>
    <property type="match status" value="1"/>
</dbReference>
<dbReference type="AlphaFoldDB" id="A0A2W7K4U0"/>
<dbReference type="Proteomes" id="UP000249542">
    <property type="component" value="Unassembled WGS sequence"/>
</dbReference>
<name>A0A2W7K4U0_9FLAO</name>
<dbReference type="RefSeq" id="WP_111540194.1">
    <property type="nucleotide sequence ID" value="NZ_QKYV01000002.1"/>
</dbReference>
<gene>
    <name evidence="1" type="ORF">LX95_00854</name>
</gene>
<proteinExistence type="predicted"/>
<dbReference type="GO" id="GO:0015035">
    <property type="term" value="F:protein-disulfide reductase activity"/>
    <property type="evidence" value="ECO:0007669"/>
    <property type="project" value="InterPro"/>
</dbReference>
<dbReference type="InterPro" id="IPR007263">
    <property type="entry name" value="DCC1-like"/>
</dbReference>
<dbReference type="PANTHER" id="PTHR33639">
    <property type="entry name" value="THIOL-DISULFIDE OXIDOREDUCTASE DCC"/>
    <property type="match status" value="1"/>
</dbReference>
<comment type="caution">
    <text evidence="1">The sequence shown here is derived from an EMBL/GenBank/DDBJ whole genome shotgun (WGS) entry which is preliminary data.</text>
</comment>
<protein>
    <submittedName>
        <fullName evidence="1">Putative DCC family thiol-disulfide oxidoreductase YuxK</fullName>
    </submittedName>
</protein>
<accession>A0A2W7K4U0</accession>
<evidence type="ECO:0000313" key="1">
    <source>
        <dbReference type="EMBL" id="PZW42540.1"/>
    </source>
</evidence>
<sequence>MENLPENKKIILFDGVCTLCNNAIDLIIRKDHKNQFVFASLQSEAGKKLTEERGIDTSQIDSMILIIPGEAYYIKSTAALQIFKRLKGIISLTRIFLPLPQSFRDGVYDIIAKNRYKWFGKKETCRMPSPEEKAKFLD</sequence>
<evidence type="ECO:0000313" key="2">
    <source>
        <dbReference type="Proteomes" id="UP000249542"/>
    </source>
</evidence>
<organism evidence="1 2">
    <name type="scientific">Mesonia algae</name>
    <dbReference type="NCBI Taxonomy" id="213248"/>
    <lineage>
        <taxon>Bacteria</taxon>
        <taxon>Pseudomonadati</taxon>
        <taxon>Bacteroidota</taxon>
        <taxon>Flavobacteriia</taxon>
        <taxon>Flavobacteriales</taxon>
        <taxon>Flavobacteriaceae</taxon>
        <taxon>Mesonia</taxon>
    </lineage>
</organism>
<dbReference type="EMBL" id="QKYV01000002">
    <property type="protein sequence ID" value="PZW42540.1"/>
    <property type="molecule type" value="Genomic_DNA"/>
</dbReference>
<keyword evidence="2" id="KW-1185">Reference proteome</keyword>